<feature type="transmembrane region" description="Helical" evidence="12">
    <location>
        <begin position="970"/>
        <end position="991"/>
    </location>
</feature>
<dbReference type="Pfam" id="PF00118">
    <property type="entry name" value="Cpn60_TCP1"/>
    <property type="match status" value="1"/>
</dbReference>
<feature type="compositionally biased region" description="Polar residues" evidence="11">
    <location>
        <begin position="555"/>
        <end position="567"/>
    </location>
</feature>
<dbReference type="InterPro" id="IPR020846">
    <property type="entry name" value="MFS_dom"/>
</dbReference>
<evidence type="ECO:0000256" key="4">
    <source>
        <dbReference type="ARBA" id="ARBA00011531"/>
    </source>
</evidence>
<protein>
    <recommendedName>
        <fullName evidence="9">CCT-eta</fullName>
    </recommendedName>
</protein>
<keyword evidence="12" id="KW-0472">Membrane</keyword>
<evidence type="ECO:0000256" key="2">
    <source>
        <dbReference type="ARBA" id="ARBA00004496"/>
    </source>
</evidence>
<dbReference type="InterPro" id="IPR036259">
    <property type="entry name" value="MFS_trans_sf"/>
</dbReference>
<evidence type="ECO:0000256" key="3">
    <source>
        <dbReference type="ARBA" id="ARBA00008020"/>
    </source>
</evidence>
<evidence type="ECO:0000256" key="7">
    <source>
        <dbReference type="ARBA" id="ARBA00022840"/>
    </source>
</evidence>
<dbReference type="SUPFAM" id="SSF52029">
    <property type="entry name" value="GroEL apical domain-like"/>
    <property type="match status" value="1"/>
</dbReference>
<evidence type="ECO:0000313" key="14">
    <source>
        <dbReference type="EMBL" id="TFY55396.1"/>
    </source>
</evidence>
<keyword evidence="7 10" id="KW-0067">ATP-binding</keyword>
<dbReference type="PRINTS" id="PR00304">
    <property type="entry name" value="TCOMPLEXTCP1"/>
</dbReference>
<dbReference type="Gene3D" id="3.50.7.10">
    <property type="entry name" value="GroEL"/>
    <property type="match status" value="1"/>
</dbReference>
<dbReference type="AlphaFoldDB" id="A0A4Y9XZ22"/>
<evidence type="ECO:0000259" key="13">
    <source>
        <dbReference type="PROSITE" id="PS50850"/>
    </source>
</evidence>
<feature type="compositionally biased region" description="Low complexity" evidence="11">
    <location>
        <begin position="535"/>
        <end position="546"/>
    </location>
</feature>
<sequence length="1125" mass="125585">MQRPLPMQPTVVLLKEGTDSSQGKGQLLSNISACLAISETLSSTLGPRGMDKLIVSDRGEAQITNDGATILKLLDIVHPAARTLVDIARAQDAEVGDGTTSVVLLAAQMLKEIRGYIEDDVSPHIIMKGFRQAAQLAIDRIKEIQVTVDKSDPEKLRSLLMKCASTSMSSKLIHSEKPFFSKMVVDAVESLDQEDLDESLIGVKKIPGGGMQDSLLVQGVAFKKTFTYAGAEQQPKSFKNPLILSLNVELELKAEKDNAEVRVDAVSDYQAIVDAEWEIIFRKLQEIEKTGAKVVLSKLPIGDLATQWFADRDIFCAGRVPAGDLRRVVQAVGGSIQSTTADISREHLGTCGSFNERQIGGERYNIFQECPKAKTCTLLLRGGAEQFIEEVERSLHDAIMVVRRAVKNGEVVAGGGAIEMDLSAYIRKHALSIPGKLQLVQIAFAKALEIIPRQICDNAGLDSTDILNKLRMRHANGEKWIGVDVDGPDGVRDNLEAFVWEPSLIKVNAISSAVEAACLIISVDETVRNPQSEQANPGPKAPPGAAQRALRGRGQQASLEKTASSDGHLSLDEKRGGADIASVKGAPVPLGAPEEPRSLASFWRRRKSQSIDLDAIATQPSVFDDPVTLELNRPPSKYENAHRFDPDARWTWREEKRVVRKIDTRIMIWAFVMFFALDLDRSNISQANTDNFLQDLKITTDDFNLGNTLFRLAFLIAELPSQLVSKRLGPDIWIPSQMVLWSVVSWSQYWLSGRASFLATRFFLGFLQGGFIPDIVLYLSYFYTKTELPIRLAWFWVSNYLTDIVAAFLATGILKLRGHNGQSGWRYLFLIEGVFTCLTGVISYFMMPAGPTQTKAWFRPKGWFTDRDEVIMVNRVLRDDPSKSDMHNRQGLNVKMIWQALCDWHMWPLYILGLTHMIPTGAPQVYLTLSLRNLGFSTTTSNLLSIPAYVIGTIGLLITAYLSEVINSRVLSTVILQIWSLPLLVALYTFNAHTSQWVYYAVITLVVGFPYVHPIQVAWASRNSHSVRTRTISASVYNMFVQAGAIIYANIYQAKDKPLYKAGNRALIGINCMNLVLYAFTYFFYRTLNKRREKKWNVMTEKEQTEYLETTKDVGNQRLNFRFAY</sequence>
<dbReference type="PANTHER" id="PTHR11353">
    <property type="entry name" value="CHAPERONIN"/>
    <property type="match status" value="1"/>
</dbReference>
<dbReference type="PROSITE" id="PS00995">
    <property type="entry name" value="TCP1_3"/>
    <property type="match status" value="1"/>
</dbReference>
<feature type="transmembrane region" description="Helical" evidence="12">
    <location>
        <begin position="826"/>
        <end position="847"/>
    </location>
</feature>
<dbReference type="InterPro" id="IPR027409">
    <property type="entry name" value="GroEL-like_apical_dom_sf"/>
</dbReference>
<keyword evidence="12" id="KW-1133">Transmembrane helix</keyword>
<dbReference type="GO" id="GO:0051082">
    <property type="term" value="F:unfolded protein binding"/>
    <property type="evidence" value="ECO:0007669"/>
    <property type="project" value="InterPro"/>
</dbReference>
<dbReference type="Gene3D" id="3.30.260.10">
    <property type="entry name" value="TCP-1-like chaperonin intermediate domain"/>
    <property type="match status" value="1"/>
</dbReference>
<dbReference type="EMBL" id="SEOQ01000921">
    <property type="protein sequence ID" value="TFY55396.1"/>
    <property type="molecule type" value="Genomic_DNA"/>
</dbReference>
<keyword evidence="8 10" id="KW-0143">Chaperone</keyword>
<dbReference type="InterPro" id="IPR011701">
    <property type="entry name" value="MFS"/>
</dbReference>
<comment type="subcellular location">
    <subcellularLocation>
        <location evidence="2">Cytoplasm</location>
    </subcellularLocation>
    <subcellularLocation>
        <location evidence="1">Membrane</location>
        <topology evidence="1">Multi-pass membrane protein</topology>
    </subcellularLocation>
</comment>
<dbReference type="FunFam" id="1.20.1250.20:FF:000106">
    <property type="entry name" value="MFS transporter, putative"/>
    <property type="match status" value="1"/>
</dbReference>
<dbReference type="FunFam" id="3.30.260.10:FF:000022">
    <property type="entry name" value="T-complex protein 1 subunit eta"/>
    <property type="match status" value="1"/>
</dbReference>
<evidence type="ECO:0000256" key="8">
    <source>
        <dbReference type="ARBA" id="ARBA00023186"/>
    </source>
</evidence>
<dbReference type="CDD" id="cd03340">
    <property type="entry name" value="TCP1_eta"/>
    <property type="match status" value="1"/>
</dbReference>
<dbReference type="SUPFAM" id="SSF103473">
    <property type="entry name" value="MFS general substrate transporter"/>
    <property type="match status" value="1"/>
</dbReference>
<dbReference type="NCBIfam" id="NF041082">
    <property type="entry name" value="thermosome_alpha"/>
    <property type="match status" value="1"/>
</dbReference>
<evidence type="ECO:0000313" key="15">
    <source>
        <dbReference type="Proteomes" id="UP000298327"/>
    </source>
</evidence>
<keyword evidence="6 10" id="KW-0547">Nucleotide-binding</keyword>
<dbReference type="Pfam" id="PF07690">
    <property type="entry name" value="MFS_1"/>
    <property type="match status" value="1"/>
</dbReference>
<comment type="similarity">
    <text evidence="3 10">Belongs to the TCP-1 chaperonin family.</text>
</comment>
<reference evidence="14 15" key="1">
    <citation type="submission" date="2019-02" db="EMBL/GenBank/DDBJ databases">
        <title>Genome sequencing of the rare red list fungi Dentipellis fragilis.</title>
        <authorList>
            <person name="Buettner E."/>
            <person name="Kellner H."/>
        </authorList>
    </citation>
    <scope>NUCLEOTIDE SEQUENCE [LARGE SCALE GENOMIC DNA]</scope>
    <source>
        <strain evidence="14 15">DSM 105465</strain>
    </source>
</reference>
<evidence type="ECO:0000256" key="6">
    <source>
        <dbReference type="ARBA" id="ARBA00022741"/>
    </source>
</evidence>
<organism evidence="14 15">
    <name type="scientific">Dentipellis fragilis</name>
    <dbReference type="NCBI Taxonomy" id="205917"/>
    <lineage>
        <taxon>Eukaryota</taxon>
        <taxon>Fungi</taxon>
        <taxon>Dikarya</taxon>
        <taxon>Basidiomycota</taxon>
        <taxon>Agaricomycotina</taxon>
        <taxon>Agaricomycetes</taxon>
        <taxon>Russulales</taxon>
        <taxon>Hericiaceae</taxon>
        <taxon>Dentipellis</taxon>
    </lineage>
</organism>
<dbReference type="SUPFAM" id="SSF48592">
    <property type="entry name" value="GroEL equatorial domain-like"/>
    <property type="match status" value="1"/>
</dbReference>
<dbReference type="GO" id="GO:0022857">
    <property type="term" value="F:transmembrane transporter activity"/>
    <property type="evidence" value="ECO:0007669"/>
    <property type="project" value="InterPro"/>
</dbReference>
<evidence type="ECO:0000256" key="12">
    <source>
        <dbReference type="SAM" id="Phobius"/>
    </source>
</evidence>
<dbReference type="NCBIfam" id="NF041083">
    <property type="entry name" value="thermosome_beta"/>
    <property type="match status" value="1"/>
</dbReference>
<name>A0A4Y9XZ22_9AGAM</name>
<feature type="transmembrane region" description="Helical" evidence="12">
    <location>
        <begin position="943"/>
        <end position="963"/>
    </location>
</feature>
<dbReference type="InterPro" id="IPR002194">
    <property type="entry name" value="Chaperonin_TCP-1_CS"/>
</dbReference>
<dbReference type="GO" id="GO:0005832">
    <property type="term" value="C:chaperonin-containing T-complex"/>
    <property type="evidence" value="ECO:0007669"/>
    <property type="project" value="UniProtKB-ARBA"/>
</dbReference>
<feature type="transmembrane region" description="Helical" evidence="12">
    <location>
        <begin position="997"/>
        <end position="1015"/>
    </location>
</feature>
<comment type="subunit">
    <text evidence="4">Heterooligomeric complex of about 850 to 900 kDa that forms two stacked rings, 12 to 16 nm in diameter.</text>
</comment>
<evidence type="ECO:0000256" key="1">
    <source>
        <dbReference type="ARBA" id="ARBA00004141"/>
    </source>
</evidence>
<evidence type="ECO:0000256" key="10">
    <source>
        <dbReference type="RuleBase" id="RU004187"/>
    </source>
</evidence>
<evidence type="ECO:0000256" key="9">
    <source>
        <dbReference type="ARBA" id="ARBA00032221"/>
    </source>
</evidence>
<accession>A0A4Y9XZ22</accession>
<feature type="transmembrane region" description="Helical" evidence="12">
    <location>
        <begin position="1066"/>
        <end position="1085"/>
    </location>
</feature>
<dbReference type="FunFam" id="3.50.7.10:FF:000006">
    <property type="entry name" value="T-complex protein 1 subunit eta"/>
    <property type="match status" value="1"/>
</dbReference>
<evidence type="ECO:0000256" key="11">
    <source>
        <dbReference type="SAM" id="MobiDB-lite"/>
    </source>
</evidence>
<dbReference type="PROSITE" id="PS00751">
    <property type="entry name" value="TCP1_2"/>
    <property type="match status" value="1"/>
</dbReference>
<dbReference type="GO" id="GO:0016020">
    <property type="term" value="C:membrane"/>
    <property type="evidence" value="ECO:0007669"/>
    <property type="project" value="UniProtKB-SubCell"/>
</dbReference>
<feature type="transmembrane region" description="Helical" evidence="12">
    <location>
        <begin position="1036"/>
        <end position="1054"/>
    </location>
</feature>
<dbReference type="InterPro" id="IPR027410">
    <property type="entry name" value="TCP-1-like_intermed_sf"/>
</dbReference>
<dbReference type="InterPro" id="IPR002423">
    <property type="entry name" value="Cpn60/GroEL/TCP-1"/>
</dbReference>
<dbReference type="Gene3D" id="1.10.560.10">
    <property type="entry name" value="GroEL-like equatorial domain"/>
    <property type="match status" value="1"/>
</dbReference>
<dbReference type="InterPro" id="IPR027413">
    <property type="entry name" value="GROEL-like_equatorial_sf"/>
</dbReference>
<dbReference type="GO" id="GO:0016887">
    <property type="term" value="F:ATP hydrolysis activity"/>
    <property type="evidence" value="ECO:0007669"/>
    <property type="project" value="InterPro"/>
</dbReference>
<feature type="region of interest" description="Disordered" evidence="11">
    <location>
        <begin position="529"/>
        <end position="573"/>
    </location>
</feature>
<dbReference type="Proteomes" id="UP000298327">
    <property type="component" value="Unassembled WGS sequence"/>
</dbReference>
<gene>
    <name evidence="14" type="ORF">EVG20_g9331</name>
</gene>
<feature type="domain" description="Major facilitator superfamily (MFS) profile" evidence="13">
    <location>
        <begin position="666"/>
        <end position="1089"/>
    </location>
</feature>
<comment type="caution">
    <text evidence="14">The sequence shown here is derived from an EMBL/GenBank/DDBJ whole genome shotgun (WGS) entry which is preliminary data.</text>
</comment>
<dbReference type="FunFam" id="1.10.560.10:FF:000017">
    <property type="entry name" value="T-complex protein 1 subunit eta"/>
    <property type="match status" value="1"/>
</dbReference>
<feature type="transmembrane region" description="Helical" evidence="12">
    <location>
        <begin position="763"/>
        <end position="781"/>
    </location>
</feature>
<keyword evidence="12" id="KW-0812">Transmembrane</keyword>
<dbReference type="InterPro" id="IPR017998">
    <property type="entry name" value="Chaperone_TCP-1"/>
</dbReference>
<feature type="transmembrane region" description="Helical" evidence="12">
    <location>
        <begin position="793"/>
        <end position="814"/>
    </location>
</feature>
<dbReference type="Gene3D" id="1.20.1250.20">
    <property type="entry name" value="MFS general substrate transporter like domains"/>
    <property type="match status" value="2"/>
</dbReference>
<dbReference type="InterPro" id="IPR054827">
    <property type="entry name" value="thermosome_alpha"/>
</dbReference>
<keyword evidence="15" id="KW-1185">Reference proteome</keyword>
<dbReference type="OrthoDB" id="1935484at2759"/>
<dbReference type="SUPFAM" id="SSF54849">
    <property type="entry name" value="GroEL-intermediate domain like"/>
    <property type="match status" value="1"/>
</dbReference>
<proteinExistence type="inferred from homology"/>
<dbReference type="NCBIfam" id="TIGR02345">
    <property type="entry name" value="chap_CCT_eta"/>
    <property type="match status" value="1"/>
</dbReference>
<evidence type="ECO:0000256" key="5">
    <source>
        <dbReference type="ARBA" id="ARBA00022490"/>
    </source>
</evidence>
<dbReference type="STRING" id="205917.A0A4Y9XZ22"/>
<dbReference type="GO" id="GO:0005524">
    <property type="term" value="F:ATP binding"/>
    <property type="evidence" value="ECO:0007669"/>
    <property type="project" value="UniProtKB-KW"/>
</dbReference>
<dbReference type="InterPro" id="IPR053374">
    <property type="entry name" value="TCP-1_chaperonin"/>
</dbReference>
<dbReference type="GO" id="GO:0140662">
    <property type="term" value="F:ATP-dependent protein folding chaperone"/>
    <property type="evidence" value="ECO:0007669"/>
    <property type="project" value="InterPro"/>
</dbReference>
<dbReference type="InterPro" id="IPR012720">
    <property type="entry name" value="Chap_CCT_eta"/>
</dbReference>
<keyword evidence="5" id="KW-0963">Cytoplasm</keyword>
<dbReference type="PROSITE" id="PS50850">
    <property type="entry name" value="MFS"/>
    <property type="match status" value="1"/>
</dbReference>